<dbReference type="Gene3D" id="3.40.50.980">
    <property type="match status" value="2"/>
</dbReference>
<dbReference type="PROSITE" id="PS00455">
    <property type="entry name" value="AMP_BINDING"/>
    <property type="match status" value="2"/>
</dbReference>
<dbReference type="Proteomes" id="UP000789390">
    <property type="component" value="Unassembled WGS sequence"/>
</dbReference>
<evidence type="ECO:0000256" key="5">
    <source>
        <dbReference type="ARBA" id="ARBA00039638"/>
    </source>
</evidence>
<evidence type="ECO:0000256" key="6">
    <source>
        <dbReference type="ARBA" id="ARBA00047319"/>
    </source>
</evidence>
<evidence type="ECO:0000259" key="8">
    <source>
        <dbReference type="Pfam" id="PF00501"/>
    </source>
</evidence>
<dbReference type="InterPro" id="IPR025110">
    <property type="entry name" value="AMP-bd_C"/>
</dbReference>
<dbReference type="FunFam" id="3.40.50.12780:FF:000003">
    <property type="entry name" value="Long-chain-fatty-acid--CoA ligase FadD"/>
    <property type="match status" value="2"/>
</dbReference>
<dbReference type="InterPro" id="IPR042099">
    <property type="entry name" value="ANL_N_sf"/>
</dbReference>
<reference evidence="10" key="1">
    <citation type="submission" date="2021-11" db="EMBL/GenBank/DDBJ databases">
        <authorList>
            <person name="Schell T."/>
        </authorList>
    </citation>
    <scope>NUCLEOTIDE SEQUENCE</scope>
    <source>
        <strain evidence="10">M5</strain>
    </source>
</reference>
<feature type="domain" description="AMP-dependent synthetase/ligase" evidence="8">
    <location>
        <begin position="49"/>
        <end position="454"/>
    </location>
</feature>
<dbReference type="EC" id="6.2.1.2" evidence="4"/>
<accession>A0A8J2RJ17</accession>
<keyword evidence="2" id="KW-0436">Ligase</keyword>
<dbReference type="SUPFAM" id="SSF56801">
    <property type="entry name" value="Acetyl-CoA synthetase-like"/>
    <property type="match status" value="2"/>
</dbReference>
<evidence type="ECO:0000256" key="3">
    <source>
        <dbReference type="ARBA" id="ARBA00037247"/>
    </source>
</evidence>
<feature type="domain" description="AMP-binding enzyme C-terminal" evidence="9">
    <location>
        <begin position="505"/>
        <end position="557"/>
    </location>
</feature>
<dbReference type="PANTHER" id="PTHR43201:SF5">
    <property type="entry name" value="MEDIUM-CHAIN ACYL-COA LIGASE ACSF2, MITOCHONDRIAL"/>
    <property type="match status" value="1"/>
</dbReference>
<dbReference type="InterPro" id="IPR000873">
    <property type="entry name" value="AMP-dep_synth/lig_dom"/>
</dbReference>
<dbReference type="Gene3D" id="2.30.38.10">
    <property type="entry name" value="Luciferase, Domain 3"/>
    <property type="match status" value="1"/>
</dbReference>
<protein>
    <recommendedName>
        <fullName evidence="5">Medium-chain acyl-CoA ligase ACSF2, mitochondrial</fullName>
        <ecNumber evidence="4">6.2.1.2</ecNumber>
    </recommendedName>
</protein>
<comment type="catalytic activity">
    <reaction evidence="7">
        <text>a medium-chain fatty acid + ATP + CoA = a medium-chain fatty acyl-CoA + AMP + diphosphate</text>
        <dbReference type="Rhea" id="RHEA:48340"/>
        <dbReference type="ChEBI" id="CHEBI:30616"/>
        <dbReference type="ChEBI" id="CHEBI:33019"/>
        <dbReference type="ChEBI" id="CHEBI:57287"/>
        <dbReference type="ChEBI" id="CHEBI:59558"/>
        <dbReference type="ChEBI" id="CHEBI:90546"/>
        <dbReference type="ChEBI" id="CHEBI:456215"/>
        <dbReference type="EC" id="6.2.1.2"/>
    </reaction>
</comment>
<comment type="catalytic activity">
    <reaction evidence="6">
        <text>octanoate + ATP + CoA = octanoyl-CoA + AMP + diphosphate</text>
        <dbReference type="Rhea" id="RHEA:33631"/>
        <dbReference type="ChEBI" id="CHEBI:25646"/>
        <dbReference type="ChEBI" id="CHEBI:30616"/>
        <dbReference type="ChEBI" id="CHEBI:33019"/>
        <dbReference type="ChEBI" id="CHEBI:57287"/>
        <dbReference type="ChEBI" id="CHEBI:57386"/>
        <dbReference type="ChEBI" id="CHEBI:456215"/>
    </reaction>
</comment>
<comment type="function">
    <text evidence="3">Acyl-CoA synthases catalyze the initial reaction in fatty acid metabolism, by forming a thioester with CoA. Has some preference toward medium-chain substrates. Plays a role in adipocyte differentiation.</text>
</comment>
<name>A0A8J2RJ17_9CRUS</name>
<dbReference type="PANTHER" id="PTHR43201">
    <property type="entry name" value="ACYL-COA SYNTHETASE"/>
    <property type="match status" value="1"/>
</dbReference>
<feature type="domain" description="AMP-binding enzyme C-terminal" evidence="9">
    <location>
        <begin position="1088"/>
        <end position="1163"/>
    </location>
</feature>
<sequence>MKFDQIKLLPKIIRALKTSGLQQQGKLKTSHLSGPRDIPLIRLTLGQLLQQAADKFGDRTAAVFIHQDIRKTFYQVLVDADKVAAGLLSLGMKRGDRIGIWGPNSYEWLLTQWAAARSGLILVNINPAYQAGELRYALEKVGVKTLVVAKNFRNTNLVDTLSQLVPQLDPNQTPNHLENTNKLLVSSNLTPSLERVIVMSDSDEPQYNGSLLIWQDLMNLASSAEIAQIPDLQREIQINDAANIQFTSGTTGNPKGATLSHYNIVNNSYFAGLRIGCQQKKQIICVPVPLYHCFGCGLGVLTAASFGATCIFPSPVFSAREVVKAIHHESCTALYGTPTMFVDILNLPDLKQYDLKSLSTGIMAGAPCPEEIAKGTVNDLNMKDFAILYGMTECSPATFMTLPNDSFELRCSTVGFPCEHVEVKIVDPKTSEIVPVNTPGEICTRGYNTMLGYWNQPDKTSEIISEDGWIRSGDLGILNEDGYGKIVGRIKDMIIRGGENVYPREIEEILHTHPSVQEAQVVGVPDHRLGEEICAWIRCKPQTTLDAVELKNFCSEKSHGNMVFTCRLRNSLRFLSLRNVECSITLRIQLEINHIRSISTIDRTSGPQQQGKLKTSYLSGPRDIPLIRLTLGQLLQQAADKFGDRTAAVFIHQDIRKTFHQVLVDADKVAAGLLSLGMKRGDRIGIWGPNSYEWLLTQWAAARSGLILVNINPAYQAGELRYALEKVGVKTLVVAKNFRNTNLVDTLSQLVPQLDPNQTPNHLENTNKLLVSSNLTPSLERVIVMSDEPQHNGAMRWQDLMDLASPASVADIYNLQREIDINEAANIQFTSGTTGNPKGATLSHHNIVNNAYLVGLRLGYNKMAHTICVPVPLYHCAGCVVGVLTAASHGATCVFPSPVFSAREAVKAVHHERCTALYGTPTMFVDILNLPDLKQYDLKSLSTGIMAGAPCPEEIAKGTVNDLNMKDFAILYGMTECSPTTFMTLPNDSFDKRCSTVGYPCEHVEVKIVDPKTSEIVPVNTPGEICTRGYNTMLGYWNQTDKTSEIISEDGWIRSGDLGVLNEDGYGKIVGRIKDMIIRGGENVYPREIEEILHTHPSVQEAQVVGVPDHRLGEEICAWIRCKPQTTLNAVELKNFCSEKMSYFKVPKYWMFKDTFPLTVTGKVKKFEIRGISIQELGLENNP</sequence>
<comment type="caution">
    <text evidence="10">The sequence shown here is derived from an EMBL/GenBank/DDBJ whole genome shotgun (WGS) entry which is preliminary data.</text>
</comment>
<evidence type="ECO:0000259" key="9">
    <source>
        <dbReference type="Pfam" id="PF13193"/>
    </source>
</evidence>
<keyword evidence="11" id="KW-1185">Reference proteome</keyword>
<organism evidence="10 11">
    <name type="scientific">Daphnia galeata</name>
    <dbReference type="NCBI Taxonomy" id="27404"/>
    <lineage>
        <taxon>Eukaryota</taxon>
        <taxon>Metazoa</taxon>
        <taxon>Ecdysozoa</taxon>
        <taxon>Arthropoda</taxon>
        <taxon>Crustacea</taxon>
        <taxon>Branchiopoda</taxon>
        <taxon>Diplostraca</taxon>
        <taxon>Cladocera</taxon>
        <taxon>Anomopoda</taxon>
        <taxon>Daphniidae</taxon>
        <taxon>Daphnia</taxon>
    </lineage>
</organism>
<dbReference type="InterPro" id="IPR045851">
    <property type="entry name" value="AMP-bd_C_sf"/>
</dbReference>
<dbReference type="EMBL" id="CAKKLH010000068">
    <property type="protein sequence ID" value="CAH0101774.1"/>
    <property type="molecule type" value="Genomic_DNA"/>
</dbReference>
<evidence type="ECO:0000313" key="11">
    <source>
        <dbReference type="Proteomes" id="UP000789390"/>
    </source>
</evidence>
<dbReference type="InterPro" id="IPR020845">
    <property type="entry name" value="AMP-binding_CS"/>
</dbReference>
<dbReference type="GO" id="GO:0031956">
    <property type="term" value="F:medium-chain fatty acid-CoA ligase activity"/>
    <property type="evidence" value="ECO:0007669"/>
    <property type="project" value="UniProtKB-EC"/>
</dbReference>
<dbReference type="GO" id="GO:0006631">
    <property type="term" value="P:fatty acid metabolic process"/>
    <property type="evidence" value="ECO:0007669"/>
    <property type="project" value="TreeGrafter"/>
</dbReference>
<evidence type="ECO:0000256" key="4">
    <source>
        <dbReference type="ARBA" id="ARBA00039009"/>
    </source>
</evidence>
<proteinExistence type="inferred from homology"/>
<feature type="domain" description="AMP-dependent synthetase/ligase" evidence="8">
    <location>
        <begin position="635"/>
        <end position="1037"/>
    </location>
</feature>
<dbReference type="Pfam" id="PF13193">
    <property type="entry name" value="AMP-binding_C"/>
    <property type="match status" value="2"/>
</dbReference>
<dbReference type="FunFam" id="3.30.300.30:FF:000008">
    <property type="entry name" value="2,3-dihydroxybenzoate-AMP ligase"/>
    <property type="match status" value="1"/>
</dbReference>
<evidence type="ECO:0000313" key="10">
    <source>
        <dbReference type="EMBL" id="CAH0101774.1"/>
    </source>
</evidence>
<dbReference type="CDD" id="cd05917">
    <property type="entry name" value="FACL_like_2"/>
    <property type="match status" value="1"/>
</dbReference>
<dbReference type="Pfam" id="PF00501">
    <property type="entry name" value="AMP-binding"/>
    <property type="match status" value="2"/>
</dbReference>
<dbReference type="AlphaFoldDB" id="A0A8J2RJ17"/>
<dbReference type="Gene3D" id="3.30.300.30">
    <property type="match status" value="2"/>
</dbReference>
<gene>
    <name evidence="10" type="ORF">DGAL_LOCUS4125</name>
</gene>
<comment type="similarity">
    <text evidence="1">Belongs to the ATP-dependent AMP-binding enzyme family.</text>
</comment>
<evidence type="ECO:0000256" key="7">
    <source>
        <dbReference type="ARBA" id="ARBA00048277"/>
    </source>
</evidence>
<evidence type="ECO:0000256" key="2">
    <source>
        <dbReference type="ARBA" id="ARBA00022598"/>
    </source>
</evidence>
<dbReference type="OrthoDB" id="10253115at2759"/>
<dbReference type="Gene3D" id="3.40.50.12780">
    <property type="entry name" value="N-terminal domain of ligase-like"/>
    <property type="match status" value="1"/>
</dbReference>
<evidence type="ECO:0000256" key="1">
    <source>
        <dbReference type="ARBA" id="ARBA00006432"/>
    </source>
</evidence>